<dbReference type="Proteomes" id="UP000001307">
    <property type="component" value="Unassembled WGS sequence"/>
</dbReference>
<keyword evidence="1" id="KW-1133">Transmembrane helix</keyword>
<reference evidence="2" key="1">
    <citation type="journal article" date="2010" name="Science">
        <title>Plasticity of animal genome architecture unmasked by rapid evolution of a pelagic tunicate.</title>
        <authorList>
            <person name="Denoeud F."/>
            <person name="Henriet S."/>
            <person name="Mungpakdee S."/>
            <person name="Aury J.M."/>
            <person name="Da Silva C."/>
            <person name="Brinkmann H."/>
            <person name="Mikhaleva J."/>
            <person name="Olsen L.C."/>
            <person name="Jubin C."/>
            <person name="Canestro C."/>
            <person name="Bouquet J.M."/>
            <person name="Danks G."/>
            <person name="Poulain J."/>
            <person name="Campsteijn C."/>
            <person name="Adamski M."/>
            <person name="Cross I."/>
            <person name="Yadetie F."/>
            <person name="Muffato M."/>
            <person name="Louis A."/>
            <person name="Butcher S."/>
            <person name="Tsagkogeorga G."/>
            <person name="Konrad A."/>
            <person name="Singh S."/>
            <person name="Jensen M.F."/>
            <person name="Cong E.H."/>
            <person name="Eikeseth-Otteraa H."/>
            <person name="Noel B."/>
            <person name="Anthouard V."/>
            <person name="Porcel B.M."/>
            <person name="Kachouri-Lafond R."/>
            <person name="Nishino A."/>
            <person name="Ugolini M."/>
            <person name="Chourrout P."/>
            <person name="Nishida H."/>
            <person name="Aasland R."/>
            <person name="Huzurbazar S."/>
            <person name="Westhof E."/>
            <person name="Delsuc F."/>
            <person name="Lehrach H."/>
            <person name="Reinhardt R."/>
            <person name="Weissenbach J."/>
            <person name="Roy S.W."/>
            <person name="Artiguenave F."/>
            <person name="Postlethwait J.H."/>
            <person name="Manak J.R."/>
            <person name="Thompson E.M."/>
            <person name="Jaillon O."/>
            <person name="Du Pasquier L."/>
            <person name="Boudinot P."/>
            <person name="Liberles D.A."/>
            <person name="Volff J.N."/>
            <person name="Philippe H."/>
            <person name="Lenhard B."/>
            <person name="Roest Crollius H."/>
            <person name="Wincker P."/>
            <person name="Chourrout D."/>
        </authorList>
    </citation>
    <scope>NUCLEOTIDE SEQUENCE [LARGE SCALE GENOMIC DNA]</scope>
</reference>
<feature type="transmembrane region" description="Helical" evidence="1">
    <location>
        <begin position="89"/>
        <end position="118"/>
    </location>
</feature>
<sequence length="230" mass="26135">MRRCVRDEVPFNEGKAAKELRHLIFIQISCHDIPSVFVTYNYFVKTLSFYSIRSILVSLMCTIIAVNLCKQISSEKDVLKAKMSESVKFTNVVLLILNVALFGIALFVVTFIGFSAFWSVAVKAGSPSVSEEIVFIDDNKIITGNKSLVVGHCIKYNIRKWPLEAIDRYARPLSISCFDTADALIFSAFILFYLLVFTKLAFKVILQLRKKRKNDSEETMDSAIHLEQIQ</sequence>
<gene>
    <name evidence="2" type="ORF">GSOID_T00015572001</name>
</gene>
<proteinExistence type="predicted"/>
<name>E4XN21_OIKDI</name>
<dbReference type="EMBL" id="FN653081">
    <property type="protein sequence ID" value="CBY25074.1"/>
    <property type="molecule type" value="Genomic_DNA"/>
</dbReference>
<evidence type="ECO:0000313" key="3">
    <source>
        <dbReference type="Proteomes" id="UP000001307"/>
    </source>
</evidence>
<accession>E4XN21</accession>
<dbReference type="InParanoid" id="E4XN21"/>
<evidence type="ECO:0000313" key="2">
    <source>
        <dbReference type="EMBL" id="CBY25074.1"/>
    </source>
</evidence>
<organism evidence="2">
    <name type="scientific">Oikopleura dioica</name>
    <name type="common">Tunicate</name>
    <dbReference type="NCBI Taxonomy" id="34765"/>
    <lineage>
        <taxon>Eukaryota</taxon>
        <taxon>Metazoa</taxon>
        <taxon>Chordata</taxon>
        <taxon>Tunicata</taxon>
        <taxon>Appendicularia</taxon>
        <taxon>Copelata</taxon>
        <taxon>Oikopleuridae</taxon>
        <taxon>Oikopleura</taxon>
    </lineage>
</organism>
<evidence type="ECO:0000256" key="1">
    <source>
        <dbReference type="SAM" id="Phobius"/>
    </source>
</evidence>
<keyword evidence="3" id="KW-1185">Reference proteome</keyword>
<keyword evidence="1" id="KW-0472">Membrane</keyword>
<protein>
    <submittedName>
        <fullName evidence="2">Uncharacterized protein</fullName>
    </submittedName>
</protein>
<dbReference type="AlphaFoldDB" id="E4XN21"/>
<feature type="transmembrane region" description="Helical" evidence="1">
    <location>
        <begin position="183"/>
        <end position="202"/>
    </location>
</feature>
<keyword evidence="1" id="KW-0812">Transmembrane</keyword>